<dbReference type="SUPFAM" id="SSF48264">
    <property type="entry name" value="Cytochrome P450"/>
    <property type="match status" value="1"/>
</dbReference>
<gene>
    <name evidence="10" type="ORF">HERILL_LOCUS9884</name>
</gene>
<evidence type="ECO:0000256" key="4">
    <source>
        <dbReference type="ARBA" id="ARBA00022723"/>
    </source>
</evidence>
<dbReference type="GO" id="GO:0016705">
    <property type="term" value="F:oxidoreductase activity, acting on paired donors, with incorporation or reduction of molecular oxygen"/>
    <property type="evidence" value="ECO:0007669"/>
    <property type="project" value="InterPro"/>
</dbReference>
<proteinExistence type="inferred from homology"/>
<keyword evidence="5 9" id="KW-0560">Oxidoreductase</keyword>
<dbReference type="InterPro" id="IPR017972">
    <property type="entry name" value="Cyt_P450_CS"/>
</dbReference>
<dbReference type="Gene3D" id="1.10.630.10">
    <property type="entry name" value="Cytochrome P450"/>
    <property type="match status" value="1"/>
</dbReference>
<keyword evidence="6 8" id="KW-0408">Iron</keyword>
<dbReference type="InterPro" id="IPR001128">
    <property type="entry name" value="Cyt_P450"/>
</dbReference>
<keyword evidence="11" id="KW-1185">Reference proteome</keyword>
<evidence type="ECO:0000313" key="10">
    <source>
        <dbReference type="EMBL" id="CAD7087162.1"/>
    </source>
</evidence>
<dbReference type="InterPro" id="IPR002401">
    <property type="entry name" value="Cyt_P450_E_grp-I"/>
</dbReference>
<evidence type="ECO:0000256" key="9">
    <source>
        <dbReference type="RuleBase" id="RU000461"/>
    </source>
</evidence>
<accession>A0A7R8UUE2</accession>
<dbReference type="GO" id="GO:0020037">
    <property type="term" value="F:heme binding"/>
    <property type="evidence" value="ECO:0007669"/>
    <property type="project" value="InterPro"/>
</dbReference>
<evidence type="ECO:0000256" key="1">
    <source>
        <dbReference type="ARBA" id="ARBA00001971"/>
    </source>
</evidence>
<keyword evidence="4 8" id="KW-0479">Metal-binding</keyword>
<reference evidence="10 11" key="1">
    <citation type="submission" date="2020-11" db="EMBL/GenBank/DDBJ databases">
        <authorList>
            <person name="Wallbank WR R."/>
            <person name="Pardo Diaz C."/>
            <person name="Kozak K."/>
            <person name="Martin S."/>
            <person name="Jiggins C."/>
            <person name="Moest M."/>
            <person name="Warren A I."/>
            <person name="Generalovic N T."/>
            <person name="Byers J.R.P. K."/>
            <person name="Montejo-Kovacevich G."/>
            <person name="Yen C E."/>
        </authorList>
    </citation>
    <scope>NUCLEOTIDE SEQUENCE [LARGE SCALE GENOMIC DNA]</scope>
</reference>
<keyword evidence="7 9" id="KW-0503">Monooxygenase</keyword>
<evidence type="ECO:0000256" key="2">
    <source>
        <dbReference type="ARBA" id="ARBA00010617"/>
    </source>
</evidence>
<sequence length="502" mass="57814">MLLTAALVILSILIVWDYVKKRTRYRLTANIPGPRVYPVLGNIFKFKQKNTEDVINIMVQQLSQYGSTVKTWALNQLMIISSDLELVEVLLSSPKYIRKSSFYEILNIWLGGGLLISNGRKWFQRRKIITPTFHFKILEEFAEIFDEHGTILMEKLKEHAHGMPINIQPRLTLAALDIVSETAMGTKIEAQTNPDCEYAKAVHEMSDILMTRLVKIHLTNDFIFKLAAPEMYARQEHAKRVLHDFTENIIEERRRSLLDKKMNDNFEEVDDLGRKRKMAFLDVLLQASVDGRPLTNDDIREEVDTFMFEGHDTTTGAIGFTLFCISRHPEVQRKLFEEIRAVIGDDKTTSVGFRELNELKYLELVIKESLRLFPPVPLIARRLEENIKINGGKSTIPANSEVVIPIFTMLKNPEIFPDPEKFIPERHVNTEKANPYLYIPFSAGPRNCIGQKFALVEMKSLITKFLRYYELLPMGPAPKTVLNVILRSKNGVHLGLRPRVYE</sequence>
<evidence type="ECO:0000256" key="5">
    <source>
        <dbReference type="ARBA" id="ARBA00023002"/>
    </source>
</evidence>
<dbReference type="Pfam" id="PF00067">
    <property type="entry name" value="p450"/>
    <property type="match status" value="1"/>
</dbReference>
<comment type="cofactor">
    <cofactor evidence="1 8">
        <name>heme</name>
        <dbReference type="ChEBI" id="CHEBI:30413"/>
    </cofactor>
</comment>
<dbReference type="FunCoup" id="A0A7R8UUE2">
    <property type="interactions" value="14"/>
</dbReference>
<dbReference type="EMBL" id="LR899012">
    <property type="protein sequence ID" value="CAD7087162.1"/>
    <property type="molecule type" value="Genomic_DNA"/>
</dbReference>
<dbReference type="InterPro" id="IPR050196">
    <property type="entry name" value="Cytochrome_P450_Monoox"/>
</dbReference>
<keyword evidence="3 8" id="KW-0349">Heme</keyword>
<evidence type="ECO:0000256" key="3">
    <source>
        <dbReference type="ARBA" id="ARBA00022617"/>
    </source>
</evidence>
<comment type="similarity">
    <text evidence="2 9">Belongs to the cytochrome P450 family.</text>
</comment>
<dbReference type="GO" id="GO:0004497">
    <property type="term" value="F:monooxygenase activity"/>
    <property type="evidence" value="ECO:0007669"/>
    <property type="project" value="UniProtKB-KW"/>
</dbReference>
<dbReference type="GO" id="GO:0005506">
    <property type="term" value="F:iron ion binding"/>
    <property type="evidence" value="ECO:0007669"/>
    <property type="project" value="InterPro"/>
</dbReference>
<dbReference type="Proteomes" id="UP000594454">
    <property type="component" value="Chromosome 4"/>
</dbReference>
<dbReference type="PROSITE" id="PS00086">
    <property type="entry name" value="CYTOCHROME_P450"/>
    <property type="match status" value="1"/>
</dbReference>
<evidence type="ECO:0000256" key="8">
    <source>
        <dbReference type="PIRSR" id="PIRSR602401-1"/>
    </source>
</evidence>
<feature type="binding site" description="axial binding residue" evidence="8">
    <location>
        <position position="448"/>
    </location>
    <ligand>
        <name>heme</name>
        <dbReference type="ChEBI" id="CHEBI:30413"/>
    </ligand>
    <ligandPart>
        <name>Fe</name>
        <dbReference type="ChEBI" id="CHEBI:18248"/>
    </ligandPart>
</feature>
<organism evidence="10 11">
    <name type="scientific">Hermetia illucens</name>
    <name type="common">Black soldier fly</name>
    <dbReference type="NCBI Taxonomy" id="343691"/>
    <lineage>
        <taxon>Eukaryota</taxon>
        <taxon>Metazoa</taxon>
        <taxon>Ecdysozoa</taxon>
        <taxon>Arthropoda</taxon>
        <taxon>Hexapoda</taxon>
        <taxon>Insecta</taxon>
        <taxon>Pterygota</taxon>
        <taxon>Neoptera</taxon>
        <taxon>Endopterygota</taxon>
        <taxon>Diptera</taxon>
        <taxon>Brachycera</taxon>
        <taxon>Stratiomyomorpha</taxon>
        <taxon>Stratiomyidae</taxon>
        <taxon>Hermetiinae</taxon>
        <taxon>Hermetia</taxon>
    </lineage>
</organism>
<dbReference type="PRINTS" id="PR00385">
    <property type="entry name" value="P450"/>
</dbReference>
<dbReference type="PANTHER" id="PTHR24291:SF187">
    <property type="entry name" value="CYTOCHROME P450 4AE1-RELATED"/>
    <property type="match status" value="1"/>
</dbReference>
<evidence type="ECO:0000256" key="7">
    <source>
        <dbReference type="ARBA" id="ARBA00023033"/>
    </source>
</evidence>
<dbReference type="InParanoid" id="A0A7R8UUE2"/>
<dbReference type="OrthoDB" id="1470350at2759"/>
<name>A0A7R8UUE2_HERIL</name>
<dbReference type="PRINTS" id="PR00463">
    <property type="entry name" value="EP450I"/>
</dbReference>
<dbReference type="CDD" id="cd20628">
    <property type="entry name" value="CYP4"/>
    <property type="match status" value="1"/>
</dbReference>
<evidence type="ECO:0008006" key="12">
    <source>
        <dbReference type="Google" id="ProtNLM"/>
    </source>
</evidence>
<dbReference type="InterPro" id="IPR036396">
    <property type="entry name" value="Cyt_P450_sf"/>
</dbReference>
<evidence type="ECO:0000256" key="6">
    <source>
        <dbReference type="ARBA" id="ARBA00023004"/>
    </source>
</evidence>
<dbReference type="PANTHER" id="PTHR24291">
    <property type="entry name" value="CYTOCHROME P450 FAMILY 4"/>
    <property type="match status" value="1"/>
</dbReference>
<protein>
    <recommendedName>
        <fullName evidence="12">Cytochrome P450</fullName>
    </recommendedName>
</protein>
<evidence type="ECO:0000313" key="11">
    <source>
        <dbReference type="Proteomes" id="UP000594454"/>
    </source>
</evidence>
<dbReference type="OMA" id="TWMTKEL"/>
<dbReference type="AlphaFoldDB" id="A0A7R8UUE2"/>